<evidence type="ECO:0000313" key="2">
    <source>
        <dbReference type="Proteomes" id="UP000217209"/>
    </source>
</evidence>
<name>A0A1Q2HZT7_9CORY</name>
<sequence>MKTWRFAVKASGTRVRGSVIIGADYRGGLNGTAYDLGETLVARIKAAAAAYRPADESQVLEGPEAERLAEAAHSARRNVQLLRSSPGVEQAVAVTKALTDVCRPAMEQGPQFTFAYYLARSLRDHVNNLHFYQVEEFCDALEDALPPTPPLPAQPGPDMFAQFMAGDLEVRVHLRAKRPVYGVLRAMLRAAEEYVDEVAGPSAREFYQALAHATTLLKLAQSEAYEHNEQLREEVRRNLERAARILTAARGEFAYFAHLVDSGELKPAAQWLPLDIRSMVPPRLQREDSQLLIDALSAAIPGRTVAVFYEPEGGNGEAFPGDWVTSISDFKPLEVVELTDDLLASETTQVFRARY</sequence>
<reference evidence="1 2" key="1">
    <citation type="submission" date="2016-12" db="EMBL/GenBank/DDBJ databases">
        <authorList>
            <person name="Song W.-J."/>
            <person name="Kurnit D.M."/>
        </authorList>
    </citation>
    <scope>NUCLEOTIDE SEQUENCE [LARGE SCALE GENOMIC DNA]</scope>
    <source>
        <strain evidence="1 2">DSM 30827</strain>
    </source>
</reference>
<proteinExistence type="predicted"/>
<accession>A0A1Q2HZT7</accession>
<dbReference type="EMBL" id="CP019688">
    <property type="protein sequence ID" value="AQQ16343.1"/>
    <property type="molecule type" value="Genomic_DNA"/>
</dbReference>
<dbReference type="RefSeq" id="WP_095660906.1">
    <property type="nucleotide sequence ID" value="NZ_CP019688.1"/>
</dbReference>
<dbReference type="Proteomes" id="UP000217209">
    <property type="component" value="Chromosome"/>
</dbReference>
<dbReference type="AlphaFoldDB" id="A0A1Q2HZT7"/>
<dbReference type="KEGG" id="cgv:CGLAU_12075"/>
<gene>
    <name evidence="1" type="ORF">CGLAU_12075</name>
</gene>
<protein>
    <submittedName>
        <fullName evidence="1">Uncharacterized protein</fullName>
    </submittedName>
</protein>
<organism evidence="1 2">
    <name type="scientific">Corynebacterium glaucum</name>
    <dbReference type="NCBI Taxonomy" id="187491"/>
    <lineage>
        <taxon>Bacteria</taxon>
        <taxon>Bacillati</taxon>
        <taxon>Actinomycetota</taxon>
        <taxon>Actinomycetes</taxon>
        <taxon>Mycobacteriales</taxon>
        <taxon>Corynebacteriaceae</taxon>
        <taxon>Corynebacterium</taxon>
    </lineage>
</organism>
<evidence type="ECO:0000313" key="1">
    <source>
        <dbReference type="EMBL" id="AQQ16343.1"/>
    </source>
</evidence>
<keyword evidence="2" id="KW-1185">Reference proteome</keyword>
<dbReference type="OrthoDB" id="4403550at2"/>